<dbReference type="KEGG" id="ntt:TAO_0128"/>
<dbReference type="GO" id="GO:0006355">
    <property type="term" value="P:regulation of DNA-templated transcription"/>
    <property type="evidence" value="ECO:0007669"/>
    <property type="project" value="InterPro"/>
</dbReference>
<evidence type="ECO:0000256" key="3">
    <source>
        <dbReference type="ARBA" id="ARBA00029540"/>
    </source>
</evidence>
<evidence type="ECO:0000256" key="2">
    <source>
        <dbReference type="ARBA" id="ARBA00023125"/>
    </source>
</evidence>
<dbReference type="PRINTS" id="PR01591">
    <property type="entry name" value="DNABINDNGFIS"/>
</dbReference>
<evidence type="ECO:0000313" key="6">
    <source>
        <dbReference type="Proteomes" id="UP000243679"/>
    </source>
</evidence>
<dbReference type="PANTHER" id="PTHR47918">
    <property type="entry name" value="DNA-BINDING PROTEIN FIS"/>
    <property type="match status" value="1"/>
</dbReference>
<comment type="similarity">
    <text evidence="1">Belongs to the transcriptional regulatory Fis family.</text>
</comment>
<dbReference type="PANTHER" id="PTHR47918:SF1">
    <property type="entry name" value="DNA-BINDING PROTEIN FIS"/>
    <property type="match status" value="1"/>
</dbReference>
<dbReference type="Gene3D" id="1.10.10.60">
    <property type="entry name" value="Homeodomain-like"/>
    <property type="match status" value="1"/>
</dbReference>
<keyword evidence="2" id="KW-0238">DNA-binding</keyword>
<dbReference type="Pfam" id="PF02954">
    <property type="entry name" value="HTH_8"/>
    <property type="match status" value="1"/>
</dbReference>
<dbReference type="InterPro" id="IPR009057">
    <property type="entry name" value="Homeodomain-like_sf"/>
</dbReference>
<dbReference type="Proteomes" id="UP000243679">
    <property type="component" value="Chromosome"/>
</dbReference>
<reference evidence="5 6" key="1">
    <citation type="journal article" date="2017" name="ISME J.">
        <title>An acid-tolerant ammonia-oxidizing ?-proteobacterium from soil.</title>
        <authorList>
            <person name="Hayatsu M."/>
            <person name="Tago K."/>
            <person name="Uchiyama I."/>
            <person name="Toyoda A."/>
            <person name="Wang Y."/>
            <person name="Shimomura Y."/>
            <person name="Okubo T."/>
            <person name="Kurisu F."/>
            <person name="Hirono Y."/>
            <person name="Nonaka K."/>
            <person name="Akiyama H."/>
            <person name="Itoh T."/>
            <person name="Takami H."/>
        </authorList>
    </citation>
    <scope>NUCLEOTIDE SEQUENCE [LARGE SCALE GENOMIC DNA]</scope>
    <source>
        <strain evidence="5 6">TAO100</strain>
    </source>
</reference>
<dbReference type="SUPFAM" id="SSF46689">
    <property type="entry name" value="Homeodomain-like"/>
    <property type="match status" value="1"/>
</dbReference>
<dbReference type="OrthoDB" id="9802388at2"/>
<organism evidence="5 6">
    <name type="scientific">Candidatus Nitrosoglobus terrae</name>
    <dbReference type="NCBI Taxonomy" id="1630141"/>
    <lineage>
        <taxon>Bacteria</taxon>
        <taxon>Pseudomonadati</taxon>
        <taxon>Pseudomonadota</taxon>
        <taxon>Gammaproteobacteria</taxon>
        <taxon>Chromatiales</taxon>
        <taxon>Chromatiaceae</taxon>
        <taxon>Candidatus Nitrosoglobus</taxon>
    </lineage>
</organism>
<proteinExistence type="inferred from homology"/>
<dbReference type="NCBIfam" id="NF001659">
    <property type="entry name" value="PRK00430.1"/>
    <property type="match status" value="1"/>
</dbReference>
<dbReference type="InterPro" id="IPR005412">
    <property type="entry name" value="Fis_DNA-bd"/>
</dbReference>
<evidence type="ECO:0000256" key="1">
    <source>
        <dbReference type="ARBA" id="ARBA00008559"/>
    </source>
</evidence>
<feature type="domain" description="DNA binding HTH" evidence="4">
    <location>
        <begin position="52"/>
        <end position="92"/>
    </location>
</feature>
<name>A0A1Q2SK49_9GAMM</name>
<dbReference type="EMBL" id="AP014836">
    <property type="protein sequence ID" value="BAW79498.1"/>
    <property type="molecule type" value="Genomic_DNA"/>
</dbReference>
<dbReference type="RefSeq" id="WP_096526159.1">
    <property type="nucleotide sequence ID" value="NZ_AP014836.1"/>
</dbReference>
<dbReference type="InterPro" id="IPR050207">
    <property type="entry name" value="Trans_regulatory_Fis"/>
</dbReference>
<dbReference type="GO" id="GO:0043565">
    <property type="term" value="F:sequence-specific DNA binding"/>
    <property type="evidence" value="ECO:0007669"/>
    <property type="project" value="InterPro"/>
</dbReference>
<dbReference type="InterPro" id="IPR002197">
    <property type="entry name" value="HTH_Fis"/>
</dbReference>
<gene>
    <name evidence="5" type="ORF">TAO_0128</name>
</gene>
<keyword evidence="6" id="KW-1185">Reference proteome</keyword>
<dbReference type="PIRSF" id="PIRSF002097">
    <property type="entry name" value="DNA-binding_Fis"/>
    <property type="match status" value="1"/>
</dbReference>
<sequence length="98" mass="11391">MSNKLTQIESYKTSFNEEQQHSSIKECLRQMLNEYFEHLDGHNPNDLYGIVIREIEPPLLEITLKYAGGNQTKAAKFLGMNRSTLRKKLKQYNISSIN</sequence>
<evidence type="ECO:0000313" key="5">
    <source>
        <dbReference type="EMBL" id="BAW79498.1"/>
    </source>
</evidence>
<evidence type="ECO:0000259" key="4">
    <source>
        <dbReference type="Pfam" id="PF02954"/>
    </source>
</evidence>
<protein>
    <recommendedName>
        <fullName evidence="3">Putative Fis-like DNA-binding protein</fullName>
    </recommendedName>
</protein>
<accession>A0A1Q2SK49</accession>
<dbReference type="AlphaFoldDB" id="A0A1Q2SK49"/>
<dbReference type="PRINTS" id="PR01590">
    <property type="entry name" value="HTHFIS"/>
</dbReference>